<organism evidence="2 3">
    <name type="scientific">Tubulinosema ratisbonensis</name>
    <dbReference type="NCBI Taxonomy" id="291195"/>
    <lineage>
        <taxon>Eukaryota</taxon>
        <taxon>Fungi</taxon>
        <taxon>Fungi incertae sedis</taxon>
        <taxon>Microsporidia</taxon>
        <taxon>Tubulinosematoidea</taxon>
        <taxon>Tubulinosematidae</taxon>
        <taxon>Tubulinosema</taxon>
    </lineage>
</organism>
<accession>A0A437AJ85</accession>
<evidence type="ECO:0000259" key="1">
    <source>
        <dbReference type="Pfam" id="PF14616"/>
    </source>
</evidence>
<name>A0A437AJ85_9MICR</name>
<proteinExistence type="predicted"/>
<dbReference type="VEuPathDB" id="MicrosporidiaDB:TUBRATIS_23410"/>
<evidence type="ECO:0000313" key="2">
    <source>
        <dbReference type="EMBL" id="RVD91214.1"/>
    </source>
</evidence>
<gene>
    <name evidence="2" type="ORF">TUBRATIS_23410</name>
</gene>
<dbReference type="PANTHER" id="PTHR28125:SF2">
    <property type="entry name" value="MEIOTIC EXPRESSION UP-REGULATED PROTEIN 26"/>
    <property type="match status" value="1"/>
</dbReference>
<dbReference type="EMBL" id="RCSS01000604">
    <property type="protein sequence ID" value="RVD91214.1"/>
    <property type="molecule type" value="Genomic_DNA"/>
</dbReference>
<dbReference type="Proteomes" id="UP000282876">
    <property type="component" value="Unassembled WGS sequence"/>
</dbReference>
<dbReference type="Pfam" id="PF14616">
    <property type="entry name" value="Rua1_C"/>
    <property type="match status" value="1"/>
</dbReference>
<comment type="caution">
    <text evidence="2">The sequence shown here is derived from an EMBL/GenBank/DDBJ whole genome shotgun (WGS) entry which is preliminary data.</text>
</comment>
<feature type="domain" description="Transcription regulator Rua1 C-terminal" evidence="1">
    <location>
        <begin position="66"/>
        <end position="124"/>
    </location>
</feature>
<reference evidence="2 3" key="1">
    <citation type="submission" date="2018-10" db="EMBL/GenBank/DDBJ databases">
        <title>Draft genome sequence of the microsporidian Tubulinosema ratisbonensis.</title>
        <authorList>
            <person name="Polonais V."/>
            <person name="Peyretaillade E."/>
            <person name="Niehus S."/>
            <person name="Wawrzyniak I."/>
            <person name="Franchet A."/>
            <person name="Gaspin C."/>
            <person name="Reichstadt M."/>
            <person name="Belser C."/>
            <person name="Labadie K."/>
            <person name="Delbac F."/>
            <person name="Ferrandon D."/>
        </authorList>
    </citation>
    <scope>NUCLEOTIDE SEQUENCE [LARGE SCALE GENOMIC DNA]</scope>
    <source>
        <strain evidence="2 3">Franzen</strain>
    </source>
</reference>
<keyword evidence="3" id="KW-1185">Reference proteome</keyword>
<dbReference type="InterPro" id="IPR028012">
    <property type="entry name" value="Rua1_C"/>
</dbReference>
<dbReference type="AlphaFoldDB" id="A0A437AJ85"/>
<protein>
    <submittedName>
        <fullName evidence="2">Meiotic expression up-regulated 26 protein</fullName>
    </submittedName>
</protein>
<evidence type="ECO:0000313" key="3">
    <source>
        <dbReference type="Proteomes" id="UP000282876"/>
    </source>
</evidence>
<dbReference type="PANTHER" id="PTHR28125">
    <property type="entry name" value="MEIOTIC EXPRESSION UP-REGULATED PROTEIN 26"/>
    <property type="match status" value="1"/>
</dbReference>
<sequence length="147" mass="17412">MDEHKSMRKKNTLYLEDLLPYVQETEEYLLEENINEMFHYNDFVKSIGTKENITFDEEKGPKKLEKKPYKPVLTRKLITGNEGYCKVCDKWFKLKNSSNWYHMNFIHGINSVADYLSQFPNKSSISSIETAKTYDDDLIETDIKNIH</sequence>